<dbReference type="EMBL" id="LT629688">
    <property type="protein sequence ID" value="SDE46892.1"/>
    <property type="molecule type" value="Genomic_DNA"/>
</dbReference>
<dbReference type="SUPFAM" id="SSF52540">
    <property type="entry name" value="P-loop containing nucleoside triphosphate hydrolases"/>
    <property type="match status" value="1"/>
</dbReference>
<reference evidence="10 11" key="1">
    <citation type="submission" date="2016-10" db="EMBL/GenBank/DDBJ databases">
        <authorList>
            <person name="de Groot N.N."/>
        </authorList>
    </citation>
    <scope>NUCLEOTIDE SEQUENCE [LARGE SCALE GENOMIC DNA]</scope>
    <source>
        <strain evidence="10 11">MON 2.2</strain>
    </source>
</reference>
<evidence type="ECO:0000256" key="6">
    <source>
        <dbReference type="ARBA" id="ARBA00022777"/>
    </source>
</evidence>
<name>A0A1G7D5P6_9ACTN</name>
<dbReference type="GO" id="GO:0005975">
    <property type="term" value="P:carbohydrate metabolic process"/>
    <property type="evidence" value="ECO:0007669"/>
    <property type="project" value="InterPro"/>
</dbReference>
<keyword evidence="7 9" id="KW-0067">ATP-binding</keyword>
<comment type="similarity">
    <text evidence="2 9">Belongs to the gluconokinase GntK/GntV family.</text>
</comment>
<comment type="pathway">
    <text evidence="1">Carbohydrate acid metabolism.</text>
</comment>
<dbReference type="Proteomes" id="UP000198546">
    <property type="component" value="Chromosome i"/>
</dbReference>
<dbReference type="GO" id="GO:0046316">
    <property type="term" value="F:gluconokinase activity"/>
    <property type="evidence" value="ECO:0007669"/>
    <property type="project" value="UniProtKB-EC"/>
</dbReference>
<evidence type="ECO:0000256" key="4">
    <source>
        <dbReference type="ARBA" id="ARBA00022679"/>
    </source>
</evidence>
<dbReference type="CDD" id="cd02021">
    <property type="entry name" value="GntK"/>
    <property type="match status" value="1"/>
</dbReference>
<evidence type="ECO:0000256" key="9">
    <source>
        <dbReference type="RuleBase" id="RU363066"/>
    </source>
</evidence>
<proteinExistence type="inferred from homology"/>
<evidence type="ECO:0000256" key="3">
    <source>
        <dbReference type="ARBA" id="ARBA00012054"/>
    </source>
</evidence>
<dbReference type="EC" id="2.7.1.12" evidence="3 9"/>
<accession>A0A1G7D5P6</accession>
<protein>
    <recommendedName>
        <fullName evidence="3 9">Gluconokinase</fullName>
        <ecNumber evidence="3 9">2.7.1.12</ecNumber>
    </recommendedName>
</protein>
<sequence length="178" mass="19034">MPQPAPHADVPIVVMGVQGSGKTTIGALLAVALDRTFVDGDTLHNPANRAKMAAGTPLTDEDRRPWLDEVGRVLGSGPLVVGCSALRRRYRDQLRSHAPDAVMVHGHGSAELLRARVGVRVHEYMPPTLLDSQLATLEPLAEDEAGLVVDIAETPEQIVARVLAWLDLPDARSHPGDG</sequence>
<dbReference type="PANTHER" id="PTHR43442:SF3">
    <property type="entry name" value="GLUCONOKINASE-RELATED"/>
    <property type="match status" value="1"/>
</dbReference>
<organism evidence="10 11">
    <name type="scientific">Auraticoccus monumenti</name>
    <dbReference type="NCBI Taxonomy" id="675864"/>
    <lineage>
        <taxon>Bacteria</taxon>
        <taxon>Bacillati</taxon>
        <taxon>Actinomycetota</taxon>
        <taxon>Actinomycetes</taxon>
        <taxon>Propionibacteriales</taxon>
        <taxon>Propionibacteriaceae</taxon>
        <taxon>Auraticoccus</taxon>
    </lineage>
</organism>
<gene>
    <name evidence="10" type="ORF">SAMN04489747_3498</name>
</gene>
<dbReference type="GO" id="GO:0005737">
    <property type="term" value="C:cytoplasm"/>
    <property type="evidence" value="ECO:0007669"/>
    <property type="project" value="TreeGrafter"/>
</dbReference>
<keyword evidence="11" id="KW-1185">Reference proteome</keyword>
<keyword evidence="4 9" id="KW-0808">Transferase</keyword>
<dbReference type="OrthoDB" id="9795716at2"/>
<dbReference type="RefSeq" id="WP_090595290.1">
    <property type="nucleotide sequence ID" value="NZ_LT629688.1"/>
</dbReference>
<evidence type="ECO:0000313" key="10">
    <source>
        <dbReference type="EMBL" id="SDE46892.1"/>
    </source>
</evidence>
<dbReference type="InterPro" id="IPR006001">
    <property type="entry name" value="Therm_gnt_kin"/>
</dbReference>
<evidence type="ECO:0000256" key="2">
    <source>
        <dbReference type="ARBA" id="ARBA00008420"/>
    </source>
</evidence>
<dbReference type="AlphaFoldDB" id="A0A1G7D5P6"/>
<evidence type="ECO:0000313" key="11">
    <source>
        <dbReference type="Proteomes" id="UP000198546"/>
    </source>
</evidence>
<dbReference type="InterPro" id="IPR031322">
    <property type="entry name" value="Shikimate/glucono_kinase"/>
</dbReference>
<dbReference type="Gene3D" id="3.40.50.300">
    <property type="entry name" value="P-loop containing nucleotide triphosphate hydrolases"/>
    <property type="match status" value="1"/>
</dbReference>
<dbReference type="PANTHER" id="PTHR43442">
    <property type="entry name" value="GLUCONOKINASE-RELATED"/>
    <property type="match status" value="1"/>
</dbReference>
<evidence type="ECO:0000256" key="7">
    <source>
        <dbReference type="ARBA" id="ARBA00022840"/>
    </source>
</evidence>
<evidence type="ECO:0000256" key="8">
    <source>
        <dbReference type="ARBA" id="ARBA00048090"/>
    </source>
</evidence>
<dbReference type="STRING" id="675864.SAMN04489747_3498"/>
<dbReference type="NCBIfam" id="TIGR01313">
    <property type="entry name" value="therm_gnt_kin"/>
    <property type="match status" value="1"/>
</dbReference>
<dbReference type="Pfam" id="PF01202">
    <property type="entry name" value="SKI"/>
    <property type="match status" value="1"/>
</dbReference>
<evidence type="ECO:0000256" key="1">
    <source>
        <dbReference type="ARBA" id="ARBA00004761"/>
    </source>
</evidence>
<dbReference type="InterPro" id="IPR027417">
    <property type="entry name" value="P-loop_NTPase"/>
</dbReference>
<comment type="catalytic activity">
    <reaction evidence="8 9">
        <text>D-gluconate + ATP = 6-phospho-D-gluconate + ADP + H(+)</text>
        <dbReference type="Rhea" id="RHEA:19433"/>
        <dbReference type="ChEBI" id="CHEBI:15378"/>
        <dbReference type="ChEBI" id="CHEBI:18391"/>
        <dbReference type="ChEBI" id="CHEBI:30616"/>
        <dbReference type="ChEBI" id="CHEBI:58759"/>
        <dbReference type="ChEBI" id="CHEBI:456216"/>
        <dbReference type="EC" id="2.7.1.12"/>
    </reaction>
</comment>
<keyword evidence="5 9" id="KW-0547">Nucleotide-binding</keyword>
<evidence type="ECO:0000256" key="5">
    <source>
        <dbReference type="ARBA" id="ARBA00022741"/>
    </source>
</evidence>
<keyword evidence="6 9" id="KW-0418">Kinase</keyword>
<dbReference type="GO" id="GO:0005524">
    <property type="term" value="F:ATP binding"/>
    <property type="evidence" value="ECO:0007669"/>
    <property type="project" value="UniProtKB-KW"/>
</dbReference>